<proteinExistence type="predicted"/>
<dbReference type="Proteomes" id="UP001195769">
    <property type="component" value="Unassembled WGS sequence"/>
</dbReference>
<evidence type="ECO:0000256" key="1">
    <source>
        <dbReference type="SAM" id="MobiDB-lite"/>
    </source>
</evidence>
<feature type="region of interest" description="Disordered" evidence="1">
    <location>
        <begin position="159"/>
        <end position="178"/>
    </location>
</feature>
<evidence type="ECO:0000313" key="3">
    <source>
        <dbReference type="Proteomes" id="UP001195769"/>
    </source>
</evidence>
<reference evidence="2" key="1">
    <citation type="journal article" date="2020" name="New Phytol.">
        <title>Comparative genomics reveals dynamic genome evolution in host specialist ectomycorrhizal fungi.</title>
        <authorList>
            <person name="Lofgren L.A."/>
            <person name="Nguyen N.H."/>
            <person name="Vilgalys R."/>
            <person name="Ruytinx J."/>
            <person name="Liao H.L."/>
            <person name="Branco S."/>
            <person name="Kuo A."/>
            <person name="LaButti K."/>
            <person name="Lipzen A."/>
            <person name="Andreopoulos W."/>
            <person name="Pangilinan J."/>
            <person name="Riley R."/>
            <person name="Hundley H."/>
            <person name="Na H."/>
            <person name="Barry K."/>
            <person name="Grigoriev I.V."/>
            <person name="Stajich J.E."/>
            <person name="Kennedy P.G."/>
        </authorList>
    </citation>
    <scope>NUCLEOTIDE SEQUENCE</scope>
    <source>
        <strain evidence="2">FC203</strain>
    </source>
</reference>
<dbReference type="RefSeq" id="XP_041219455.1">
    <property type="nucleotide sequence ID" value="XM_041368208.1"/>
</dbReference>
<feature type="region of interest" description="Disordered" evidence="1">
    <location>
        <begin position="421"/>
        <end position="449"/>
    </location>
</feature>
<feature type="region of interest" description="Disordered" evidence="1">
    <location>
        <begin position="1"/>
        <end position="108"/>
    </location>
</feature>
<keyword evidence="3" id="KW-1185">Reference proteome</keyword>
<feature type="region of interest" description="Disordered" evidence="1">
    <location>
        <begin position="235"/>
        <end position="254"/>
    </location>
</feature>
<name>A0AAD4HFS4_9AGAM</name>
<comment type="caution">
    <text evidence="2">The sequence shown here is derived from an EMBL/GenBank/DDBJ whole genome shotgun (WGS) entry which is preliminary data.</text>
</comment>
<dbReference type="EMBL" id="JABBWK010000089">
    <property type="protein sequence ID" value="KAG1893879.1"/>
    <property type="molecule type" value="Genomic_DNA"/>
</dbReference>
<dbReference type="AlphaFoldDB" id="A0AAD4HFS4"/>
<sequence length="449" mass="49063">MYPDSENMPRRGTDYDYSEDIRSFLSPVPGFDGQVGGGHGHRPPDSSFARSGPDNDGAGPTDTQTRLNLLSIQHHYQQTQHQSPGRRRDSDPTGYSFVQGSLAPLPDPQVTFTYDQGDHNDRPPVLPHFERCGSVMQMQTPQPPQPTFSGYYQGSLTQAVPPAPAPAAPSDHSRSVTPTVYTPQSTLVIALGGHQGDLSHRDNVHLPPPVTIPSHHRHPITQMHTPQTTFDDYQGNAPQNLPIPSDHSHSMRTPQSTLGNYQGNAALVPIIPPDLSRSHSLYTPFGPYPGAMQTPIPSNWLPSLPPNPHSGVASVAQMNAPPPTLNDYDGSLLSSVMVPSQDLRPSDLALRLQPPPAFADYRRSFAAPVMSMDGISSLPSVAPDDVQPLTILTPPIYLSSQTSEKCKGDWRFIEHSGPRRKMFKTPSLEPSDPVTTESMPHIHFPPLEY</sequence>
<accession>A0AAD4HFS4</accession>
<dbReference type="GeneID" id="64662506"/>
<organism evidence="2 3">
    <name type="scientific">Suillus fuscotomentosus</name>
    <dbReference type="NCBI Taxonomy" id="1912939"/>
    <lineage>
        <taxon>Eukaryota</taxon>
        <taxon>Fungi</taxon>
        <taxon>Dikarya</taxon>
        <taxon>Basidiomycota</taxon>
        <taxon>Agaricomycotina</taxon>
        <taxon>Agaricomycetes</taxon>
        <taxon>Agaricomycetidae</taxon>
        <taxon>Boletales</taxon>
        <taxon>Suillineae</taxon>
        <taxon>Suillaceae</taxon>
        <taxon>Suillus</taxon>
    </lineage>
</organism>
<evidence type="ECO:0000313" key="2">
    <source>
        <dbReference type="EMBL" id="KAG1893879.1"/>
    </source>
</evidence>
<feature type="compositionally biased region" description="Basic and acidic residues" evidence="1">
    <location>
        <begin position="7"/>
        <end position="22"/>
    </location>
</feature>
<gene>
    <name evidence="2" type="ORF">F5891DRAFT_1195909</name>
</gene>
<feature type="compositionally biased region" description="Polar residues" evidence="1">
    <location>
        <begin position="61"/>
        <end position="83"/>
    </location>
</feature>
<protein>
    <submittedName>
        <fullName evidence="2">Uncharacterized protein</fullName>
    </submittedName>
</protein>